<dbReference type="OrthoDB" id="2520703at2759"/>
<dbReference type="EMBL" id="CABFOC020000091">
    <property type="protein sequence ID" value="CAH0058891.1"/>
    <property type="molecule type" value="Genomic_DNA"/>
</dbReference>
<sequence>MEQLKSLEPNPQNLLTLPPEIQAKIFSHLAASFGRSSIQPVLRTCKTLYEVALPISVSLFRNTVQNSEGQGPCSRIRNAQFLRYILVSKPWLAKHVNTVIFGRISNGNDEERRAYTTDGKPDPSMATDEELVVYSQHIELILGQLPSDYTKGWYNHWVIDLKRGTSDAQISLILLACPNIRTILFEMSQHKSHFPRLLNLVRNLVEINISIHTPGSEWGDGNHPDMVIPLSNVQDVFHETVDYSNGYSEFEMDGPDLFALPRLRFYECILARGNDTAARRFGDLLPRSSSVEEITLHCSASTPGALKKMMLSCKALKKFEFTHHGYFMSGLMMPRDILDAILPHAETLEDLYINMEEDWDKGWNWHDCPGRLYMGTELREMRVLKKLTVGMQALTGMLGAKPENHTSVAHQMPLQVEGAPQLVDCLPENLEYLKVRACGLGIVNQVADLISAVEKGSRFKKLTYIGLLFNGWATEKGVDKSQVRLICNAPGLHLDVGFQDNVQAIYDLGRDIGEGEGGQPRTCNLTSRIHAQDSRQHYFETRGSSEIPWYLKNTDSFQG</sequence>
<evidence type="ECO:0000259" key="1">
    <source>
        <dbReference type="Pfam" id="PF24969"/>
    </source>
</evidence>
<name>A0A9N9ZNV9_9HYPO</name>
<dbReference type="InterPro" id="IPR056867">
    <property type="entry name" value="LRR_15"/>
</dbReference>
<gene>
    <name evidence="2" type="ORF">CSOL1703_00007919</name>
</gene>
<feature type="domain" description="Leucine-rich repeat" evidence="1">
    <location>
        <begin position="82"/>
        <end position="455"/>
    </location>
</feature>
<dbReference type="Pfam" id="PF24969">
    <property type="entry name" value="LRR_15"/>
    <property type="match status" value="1"/>
</dbReference>
<proteinExistence type="predicted"/>
<reference evidence="3" key="1">
    <citation type="submission" date="2019-06" db="EMBL/GenBank/DDBJ databases">
        <authorList>
            <person name="Broberg M."/>
        </authorList>
    </citation>
    <scope>NUCLEOTIDE SEQUENCE [LARGE SCALE GENOMIC DNA]</scope>
</reference>
<protein>
    <recommendedName>
        <fullName evidence="1">Leucine-rich repeat domain-containing protein</fullName>
    </recommendedName>
</protein>
<evidence type="ECO:0000313" key="2">
    <source>
        <dbReference type="EMBL" id="CAH0058891.1"/>
    </source>
</evidence>
<dbReference type="CDD" id="cd09917">
    <property type="entry name" value="F-box_SF"/>
    <property type="match status" value="1"/>
</dbReference>
<comment type="caution">
    <text evidence="2">The sequence shown here is derived from an EMBL/GenBank/DDBJ whole genome shotgun (WGS) entry which is preliminary data.</text>
</comment>
<evidence type="ECO:0000313" key="3">
    <source>
        <dbReference type="Proteomes" id="UP000775872"/>
    </source>
</evidence>
<dbReference type="AlphaFoldDB" id="A0A9N9ZNV9"/>
<organism evidence="2 3">
    <name type="scientific">Clonostachys solani</name>
    <dbReference type="NCBI Taxonomy" id="160281"/>
    <lineage>
        <taxon>Eukaryota</taxon>
        <taxon>Fungi</taxon>
        <taxon>Dikarya</taxon>
        <taxon>Ascomycota</taxon>
        <taxon>Pezizomycotina</taxon>
        <taxon>Sordariomycetes</taxon>
        <taxon>Hypocreomycetidae</taxon>
        <taxon>Hypocreales</taxon>
        <taxon>Bionectriaceae</taxon>
        <taxon>Clonostachys</taxon>
    </lineage>
</organism>
<reference evidence="2 3" key="2">
    <citation type="submission" date="2021-10" db="EMBL/GenBank/DDBJ databases">
        <authorList>
            <person name="Piombo E."/>
        </authorList>
    </citation>
    <scope>NUCLEOTIDE SEQUENCE [LARGE SCALE GENOMIC DNA]</scope>
</reference>
<dbReference type="Proteomes" id="UP000775872">
    <property type="component" value="Unassembled WGS sequence"/>
</dbReference>
<accession>A0A9N9ZNV9</accession>
<keyword evidence="3" id="KW-1185">Reference proteome</keyword>